<name>A0A939MKS8_9MICO</name>
<reference evidence="7" key="1">
    <citation type="submission" date="2021-03" db="EMBL/GenBank/DDBJ databases">
        <title>Leucobacter chromiisoli sp. nov., isolated from chromium-containing soil of chemical plant.</title>
        <authorList>
            <person name="Xu Z."/>
        </authorList>
    </citation>
    <scope>NUCLEOTIDE SEQUENCE</scope>
    <source>
        <strain evidence="7">S27</strain>
    </source>
</reference>
<evidence type="ECO:0000259" key="5">
    <source>
        <dbReference type="Pfam" id="PF05175"/>
    </source>
</evidence>
<dbReference type="Pfam" id="PF05175">
    <property type="entry name" value="MTS"/>
    <property type="match status" value="1"/>
</dbReference>
<keyword evidence="8" id="KW-1185">Reference proteome</keyword>
<dbReference type="GO" id="GO:0032259">
    <property type="term" value="P:methylation"/>
    <property type="evidence" value="ECO:0007669"/>
    <property type="project" value="UniProtKB-KW"/>
</dbReference>
<evidence type="ECO:0000256" key="1">
    <source>
        <dbReference type="ARBA" id="ARBA00022490"/>
    </source>
</evidence>
<evidence type="ECO:0000259" key="6">
    <source>
        <dbReference type="Pfam" id="PF26049"/>
    </source>
</evidence>
<feature type="domain" description="Methyltransferase small" evidence="5">
    <location>
        <begin position="218"/>
        <end position="402"/>
    </location>
</feature>
<dbReference type="PANTHER" id="PTHR47816">
    <property type="entry name" value="RIBOSOMAL RNA SMALL SUBUNIT METHYLTRANSFERASE C"/>
    <property type="match status" value="1"/>
</dbReference>
<evidence type="ECO:0000256" key="2">
    <source>
        <dbReference type="ARBA" id="ARBA00022552"/>
    </source>
</evidence>
<evidence type="ECO:0000256" key="4">
    <source>
        <dbReference type="ARBA" id="ARBA00022679"/>
    </source>
</evidence>
<evidence type="ECO:0000313" key="8">
    <source>
        <dbReference type="Proteomes" id="UP000664382"/>
    </source>
</evidence>
<dbReference type="InterPro" id="IPR002052">
    <property type="entry name" value="DNA_methylase_N6_adenine_CS"/>
</dbReference>
<dbReference type="CDD" id="cd02440">
    <property type="entry name" value="AdoMet_MTases"/>
    <property type="match status" value="1"/>
</dbReference>
<keyword evidence="2" id="KW-0698">rRNA processing</keyword>
<dbReference type="GO" id="GO:0006364">
    <property type="term" value="P:rRNA processing"/>
    <property type="evidence" value="ECO:0007669"/>
    <property type="project" value="UniProtKB-KW"/>
</dbReference>
<gene>
    <name evidence="7" type="ORF">J4H92_12715</name>
</gene>
<accession>A0A939MKS8</accession>
<dbReference type="GO" id="GO:0003676">
    <property type="term" value="F:nucleic acid binding"/>
    <property type="evidence" value="ECO:0007669"/>
    <property type="project" value="InterPro"/>
</dbReference>
<dbReference type="InterPro" id="IPR058679">
    <property type="entry name" value="RlmG_N"/>
</dbReference>
<proteinExistence type="predicted"/>
<dbReference type="GO" id="GO:0008757">
    <property type="term" value="F:S-adenosylmethionine-dependent methyltransferase activity"/>
    <property type="evidence" value="ECO:0007669"/>
    <property type="project" value="InterPro"/>
</dbReference>
<keyword evidence="3 7" id="KW-0489">Methyltransferase</keyword>
<dbReference type="Pfam" id="PF26049">
    <property type="entry name" value="RLMG_N"/>
    <property type="match status" value="1"/>
</dbReference>
<feature type="domain" description="RlmG N-terminal" evidence="6">
    <location>
        <begin position="22"/>
        <end position="193"/>
    </location>
</feature>
<dbReference type="SUPFAM" id="SSF53335">
    <property type="entry name" value="S-adenosyl-L-methionine-dependent methyltransferases"/>
    <property type="match status" value="1"/>
</dbReference>
<dbReference type="InterPro" id="IPR046977">
    <property type="entry name" value="RsmC/RlmG"/>
</dbReference>
<evidence type="ECO:0000313" key="7">
    <source>
        <dbReference type="EMBL" id="MBO1902808.1"/>
    </source>
</evidence>
<comment type="caution">
    <text evidence="7">The sequence shown here is derived from an EMBL/GenBank/DDBJ whole genome shotgun (WGS) entry which is preliminary data.</text>
</comment>
<dbReference type="PANTHER" id="PTHR47816:SF4">
    <property type="entry name" value="RIBOSOMAL RNA SMALL SUBUNIT METHYLTRANSFERASE C"/>
    <property type="match status" value="1"/>
</dbReference>
<evidence type="ECO:0000256" key="3">
    <source>
        <dbReference type="ARBA" id="ARBA00022603"/>
    </source>
</evidence>
<dbReference type="EMBL" id="JAGDYM010000014">
    <property type="protein sequence ID" value="MBO1902808.1"/>
    <property type="molecule type" value="Genomic_DNA"/>
</dbReference>
<dbReference type="AlphaFoldDB" id="A0A939MKS8"/>
<sequence length="407" mass="42699">MVGQDTGRCQNGSVPDLDTLFAALSREPDVDAPELLAHDATDRLLLETAGSEAGPAASGTIVVIGDRHGALTLGAASRLGARDIRVHQDPILGERALAANAERIGSSGIYRNHDLGEKLLAGAELVLVQLPRSLAELDEIAQTIARWAAPGVTVLAGGRVKHMTHGMNEVLERSFARVSAGLAVRKSRILTARSPRSATELGEPRFPIWGDDPDLPFRIAAHGATFGGAALDHGSRLLLRTIGAPPSPAPRIVDRSADARAGDHSGIVDLGCGNGVLATAAALAAPQARVTATDQSRAAVAAARLTADAAGVGERVSVHRADATEAVPDGWADLILLNPPFHTGSTVHPGVAHRLIRASAGALQTGGELRLVFNSHLRYRTLVEREIGPSRELARDRRFTVLSAIRR</sequence>
<protein>
    <submittedName>
        <fullName evidence="7">Methyltransferase</fullName>
    </submittedName>
</protein>
<dbReference type="GO" id="GO:0008170">
    <property type="term" value="F:N-methyltransferase activity"/>
    <property type="evidence" value="ECO:0007669"/>
    <property type="project" value="UniProtKB-ARBA"/>
</dbReference>
<dbReference type="Gene3D" id="3.40.50.150">
    <property type="entry name" value="Vaccinia Virus protein VP39"/>
    <property type="match status" value="2"/>
</dbReference>
<keyword evidence="4" id="KW-0808">Transferase</keyword>
<keyword evidence="1" id="KW-0963">Cytoplasm</keyword>
<dbReference type="PROSITE" id="PS00092">
    <property type="entry name" value="N6_MTASE"/>
    <property type="match status" value="1"/>
</dbReference>
<dbReference type="Proteomes" id="UP000664382">
    <property type="component" value="Unassembled WGS sequence"/>
</dbReference>
<dbReference type="InterPro" id="IPR007848">
    <property type="entry name" value="Small_mtfrase_dom"/>
</dbReference>
<dbReference type="InterPro" id="IPR029063">
    <property type="entry name" value="SAM-dependent_MTases_sf"/>
</dbReference>
<organism evidence="7 8">
    <name type="scientific">Leucobacter weissii</name>
    <dbReference type="NCBI Taxonomy" id="1983706"/>
    <lineage>
        <taxon>Bacteria</taxon>
        <taxon>Bacillati</taxon>
        <taxon>Actinomycetota</taxon>
        <taxon>Actinomycetes</taxon>
        <taxon>Micrococcales</taxon>
        <taxon>Microbacteriaceae</taxon>
        <taxon>Leucobacter</taxon>
    </lineage>
</organism>